<feature type="transmembrane region" description="Helical" evidence="1">
    <location>
        <begin position="12"/>
        <end position="31"/>
    </location>
</feature>
<feature type="transmembrane region" description="Helical" evidence="1">
    <location>
        <begin position="237"/>
        <end position="260"/>
    </location>
</feature>
<dbReference type="Proteomes" id="UP001216139">
    <property type="component" value="Chromosome"/>
</dbReference>
<organism evidence="2 3">
    <name type="scientific">Mucilaginibacter jinjuensis</name>
    <dbReference type="NCBI Taxonomy" id="1176721"/>
    <lineage>
        <taxon>Bacteria</taxon>
        <taxon>Pseudomonadati</taxon>
        <taxon>Bacteroidota</taxon>
        <taxon>Sphingobacteriia</taxon>
        <taxon>Sphingobacteriales</taxon>
        <taxon>Sphingobacteriaceae</taxon>
        <taxon>Mucilaginibacter</taxon>
    </lineage>
</organism>
<proteinExistence type="predicted"/>
<feature type="transmembrane region" description="Helical" evidence="1">
    <location>
        <begin position="125"/>
        <end position="145"/>
    </location>
</feature>
<dbReference type="RefSeq" id="WP_273630282.1">
    <property type="nucleotide sequence ID" value="NZ_CP117167.1"/>
</dbReference>
<feature type="transmembrane region" description="Helical" evidence="1">
    <location>
        <begin position="354"/>
        <end position="370"/>
    </location>
</feature>
<name>A0ABY7T757_9SPHI</name>
<evidence type="ECO:0000256" key="1">
    <source>
        <dbReference type="SAM" id="Phobius"/>
    </source>
</evidence>
<feature type="transmembrane region" description="Helical" evidence="1">
    <location>
        <begin position="175"/>
        <end position="192"/>
    </location>
</feature>
<accession>A0ABY7T757</accession>
<feature type="transmembrane region" description="Helical" evidence="1">
    <location>
        <begin position="151"/>
        <end position="168"/>
    </location>
</feature>
<feature type="transmembrane region" description="Helical" evidence="1">
    <location>
        <begin position="198"/>
        <end position="225"/>
    </location>
</feature>
<reference evidence="2 3" key="1">
    <citation type="submission" date="2023-02" db="EMBL/GenBank/DDBJ databases">
        <title>Genome sequence of Mucilaginibacter jinjuensis strain KACC 16571.</title>
        <authorList>
            <person name="Kim S."/>
            <person name="Heo J."/>
            <person name="Kwon S.-W."/>
        </authorList>
    </citation>
    <scope>NUCLEOTIDE SEQUENCE [LARGE SCALE GENOMIC DNA]</scope>
    <source>
        <strain evidence="2 3">KACC 16571</strain>
    </source>
</reference>
<feature type="transmembrane region" description="Helical" evidence="1">
    <location>
        <begin position="328"/>
        <end position="348"/>
    </location>
</feature>
<keyword evidence="1" id="KW-1133">Transmembrane helix</keyword>
<feature type="transmembrane region" description="Helical" evidence="1">
    <location>
        <begin position="298"/>
        <end position="316"/>
    </location>
</feature>
<keyword evidence="1" id="KW-0812">Transmembrane</keyword>
<dbReference type="EMBL" id="CP117167">
    <property type="protein sequence ID" value="WCT12058.1"/>
    <property type="molecule type" value="Genomic_DNA"/>
</dbReference>
<protein>
    <recommendedName>
        <fullName evidence="4">Dolichyl-phosphate-mannose-protein mannosyltransferase</fullName>
    </recommendedName>
</protein>
<gene>
    <name evidence="2" type="ORF">PQO05_25330</name>
</gene>
<sequence>MKAFPSNVFSRSITPCLFYLCLLLGVGVLSFKKPSYNWDMLAYTAVILQYDAQTKDVHQMVYQLASRQLPADTYDQLAGASNPERKNWKENDAAFHQKLPVYVIKPLYTMMAYGFYKLGIPIFKATVVPSVIAYIMTGILLLIWLNKYLKPVHATITCSMIMLLPPVLEAAKLSTPDFLAGMLLFYGVYFMVEKASVTAFFIFGILAVLSRIDFILPLLILLPALTFLAKELSVGKLIAFMSIAVVVYLLIASNALGYGWNMLYFPSFFHTLNPKHEVRSAFSMHDYWELLKAQVMTALYHSHFVWLLLIATLTLLQYRLYELKSNMAILIIISLLFAIAARFLLQPVIADRFYIGYYLIFVTLFVVQLTKRPRVMVH</sequence>
<keyword evidence="1" id="KW-0472">Membrane</keyword>
<evidence type="ECO:0008006" key="4">
    <source>
        <dbReference type="Google" id="ProtNLM"/>
    </source>
</evidence>
<evidence type="ECO:0000313" key="3">
    <source>
        <dbReference type="Proteomes" id="UP001216139"/>
    </source>
</evidence>
<keyword evidence="3" id="KW-1185">Reference proteome</keyword>
<evidence type="ECO:0000313" key="2">
    <source>
        <dbReference type="EMBL" id="WCT12058.1"/>
    </source>
</evidence>